<dbReference type="CDD" id="cd00609">
    <property type="entry name" value="AAT_like"/>
    <property type="match status" value="1"/>
</dbReference>
<accession>A0A0C7QI99</accession>
<name>A0A0C7QI99_PARSO</name>
<evidence type="ECO:0000256" key="5">
    <source>
        <dbReference type="ARBA" id="ARBA00023163"/>
    </source>
</evidence>
<gene>
    <name evidence="7" type="primary">lysN_2</name>
    <name evidence="7" type="ORF">R28058_19541</name>
</gene>
<dbReference type="InterPro" id="IPR036388">
    <property type="entry name" value="WH-like_DNA-bd_sf"/>
</dbReference>
<organism evidence="7 8">
    <name type="scientific">Paraclostridium sordellii</name>
    <name type="common">Clostridium sordellii</name>
    <dbReference type="NCBI Taxonomy" id="1505"/>
    <lineage>
        <taxon>Bacteria</taxon>
        <taxon>Bacillati</taxon>
        <taxon>Bacillota</taxon>
        <taxon>Clostridia</taxon>
        <taxon>Peptostreptococcales</taxon>
        <taxon>Peptostreptococcaceae</taxon>
        <taxon>Paraclostridium</taxon>
    </lineage>
</organism>
<dbReference type="AlphaFoldDB" id="A0A0C7QI99"/>
<dbReference type="InterPro" id="IPR015424">
    <property type="entry name" value="PyrdxlP-dep_Trfase"/>
</dbReference>
<dbReference type="PRINTS" id="PR00035">
    <property type="entry name" value="HTHGNTR"/>
</dbReference>
<dbReference type="InterPro" id="IPR036390">
    <property type="entry name" value="WH_DNA-bd_sf"/>
</dbReference>
<evidence type="ECO:0000259" key="6">
    <source>
        <dbReference type="PROSITE" id="PS50949"/>
    </source>
</evidence>
<dbReference type="SUPFAM" id="SSF53383">
    <property type="entry name" value="PLP-dependent transferases"/>
    <property type="match status" value="1"/>
</dbReference>
<dbReference type="InterPro" id="IPR015421">
    <property type="entry name" value="PyrdxlP-dep_Trfase_major"/>
</dbReference>
<dbReference type="GO" id="GO:0030170">
    <property type="term" value="F:pyridoxal phosphate binding"/>
    <property type="evidence" value="ECO:0007669"/>
    <property type="project" value="InterPro"/>
</dbReference>
<dbReference type="SUPFAM" id="SSF46785">
    <property type="entry name" value="Winged helix' DNA-binding domain"/>
    <property type="match status" value="1"/>
</dbReference>
<protein>
    <submittedName>
        <fullName evidence="7">GntR family transcriptional regulator</fullName>
        <ecNumber evidence="7">2.6.1.39</ecNumber>
    </submittedName>
</protein>
<dbReference type="Gene3D" id="1.10.10.10">
    <property type="entry name" value="Winged helix-like DNA-binding domain superfamily/Winged helix DNA-binding domain"/>
    <property type="match status" value="1"/>
</dbReference>
<dbReference type="PANTHER" id="PTHR46577:SF1">
    <property type="entry name" value="HTH-TYPE TRANSCRIPTIONAL REGULATORY PROTEIN GABR"/>
    <property type="match status" value="1"/>
</dbReference>
<dbReference type="GO" id="GO:0003677">
    <property type="term" value="F:DNA binding"/>
    <property type="evidence" value="ECO:0007669"/>
    <property type="project" value="UniProtKB-KW"/>
</dbReference>
<proteinExistence type="inferred from homology"/>
<dbReference type="PROSITE" id="PS50949">
    <property type="entry name" value="HTH_GNTR"/>
    <property type="match status" value="1"/>
</dbReference>
<dbReference type="InterPro" id="IPR015422">
    <property type="entry name" value="PyrdxlP-dep_Trfase_small"/>
</dbReference>
<evidence type="ECO:0000313" key="7">
    <source>
        <dbReference type="EMBL" id="CEQ04221.1"/>
    </source>
</evidence>
<dbReference type="CDD" id="cd07377">
    <property type="entry name" value="WHTH_GntR"/>
    <property type="match status" value="1"/>
</dbReference>
<reference evidence="7 8" key="1">
    <citation type="submission" date="2015-01" db="EMBL/GenBank/DDBJ databases">
        <authorList>
            <person name="Aslett A.Martin."/>
            <person name="De Silva Nishadi"/>
        </authorList>
    </citation>
    <scope>NUCLEOTIDE SEQUENCE [LARGE SCALE GENOMIC DNA]</scope>
    <source>
        <strain evidence="7 8">R28058</strain>
    </source>
</reference>
<dbReference type="SMART" id="SM00345">
    <property type="entry name" value="HTH_GNTR"/>
    <property type="match status" value="1"/>
</dbReference>
<dbReference type="GO" id="GO:0047536">
    <property type="term" value="F:2-aminoadipate transaminase activity"/>
    <property type="evidence" value="ECO:0007669"/>
    <property type="project" value="UniProtKB-EC"/>
</dbReference>
<keyword evidence="7" id="KW-0808">Transferase</keyword>
<feature type="domain" description="HTH gntR-type" evidence="6">
    <location>
        <begin position="12"/>
        <end position="80"/>
    </location>
</feature>
<keyword evidence="7" id="KW-0032">Aminotransferase</keyword>
<evidence type="ECO:0000256" key="3">
    <source>
        <dbReference type="ARBA" id="ARBA00023015"/>
    </source>
</evidence>
<keyword evidence="3" id="KW-0805">Transcription regulation</keyword>
<dbReference type="PANTHER" id="PTHR46577">
    <property type="entry name" value="HTH-TYPE TRANSCRIPTIONAL REGULATORY PROTEIN GABR"/>
    <property type="match status" value="1"/>
</dbReference>
<comment type="similarity">
    <text evidence="1">In the C-terminal section; belongs to the class-I pyridoxal-phosphate-dependent aminotransferase family.</text>
</comment>
<dbReference type="RefSeq" id="WP_055335887.1">
    <property type="nucleotide sequence ID" value="NZ_CDNF01000035.1"/>
</dbReference>
<dbReference type="Pfam" id="PF00392">
    <property type="entry name" value="GntR"/>
    <property type="match status" value="1"/>
</dbReference>
<dbReference type="GO" id="GO:0003700">
    <property type="term" value="F:DNA-binding transcription factor activity"/>
    <property type="evidence" value="ECO:0007669"/>
    <property type="project" value="InterPro"/>
</dbReference>
<evidence type="ECO:0000256" key="4">
    <source>
        <dbReference type="ARBA" id="ARBA00023125"/>
    </source>
</evidence>
<evidence type="ECO:0000313" key="8">
    <source>
        <dbReference type="Proteomes" id="UP000049127"/>
    </source>
</evidence>
<dbReference type="Proteomes" id="UP000049127">
    <property type="component" value="Unassembled WGS sequence"/>
</dbReference>
<keyword evidence="5" id="KW-0804">Transcription</keyword>
<evidence type="ECO:0000256" key="1">
    <source>
        <dbReference type="ARBA" id="ARBA00005384"/>
    </source>
</evidence>
<dbReference type="Gene3D" id="3.40.640.10">
    <property type="entry name" value="Type I PLP-dependent aspartate aminotransferase-like (Major domain)"/>
    <property type="match status" value="1"/>
</dbReference>
<sequence>MLFSDLKLNEDEPIYIQIKNYIDAMINKGLIPNNSKLPSTRELSQFLNVSRNSIISAYEELKAEGIIYSVSGKGTFVNHKNIISKNSWNINFDLLENEYSKIANEMDIVKSEIPWRSDLISFKSISPDGKLFDIDEVKKSFLNRISLEGHKILNYGYAKGYKPLIDYLLSYMNIKGVNTSNKDILITNGFTEGLDIILSSFTEKGDYIICENPTHNTAIKIFKSLGLNIIGIDINKNGIDFNKFKEDLYKLKLDKNIKIKFAYITPSYHNPTGIVMSPEDRYKFYNIMKENNIAIIEDGFNEELLYTSSHIFPIASLDNLNNGVIYIGSFSKILFPGIRIGWVLCDKDVIKKLESVKRCKSIHVSFLDQAILYDYLSNGAFDKYVKKIRKFYGDKFNFAYECVQKYIPNEYVLGEGGLHIFIKLKDLDSRIVLEKCYEKGVIFMPGDIFYIGENGRNTLRLGISRLSMESMEKGIKIIGEVVKDLMKYKK</sequence>
<dbReference type="Pfam" id="PF00155">
    <property type="entry name" value="Aminotran_1_2"/>
    <property type="match status" value="1"/>
</dbReference>
<dbReference type="InterPro" id="IPR004839">
    <property type="entry name" value="Aminotransferase_I/II_large"/>
</dbReference>
<keyword evidence="2" id="KW-0663">Pyridoxal phosphate</keyword>
<keyword evidence="4" id="KW-0238">DNA-binding</keyword>
<dbReference type="InterPro" id="IPR000524">
    <property type="entry name" value="Tscrpt_reg_HTH_GntR"/>
</dbReference>
<dbReference type="OrthoDB" id="9802328at2"/>
<dbReference type="Gene3D" id="3.90.1150.10">
    <property type="entry name" value="Aspartate Aminotransferase, domain 1"/>
    <property type="match status" value="1"/>
</dbReference>
<dbReference type="InterPro" id="IPR051446">
    <property type="entry name" value="HTH_trans_reg/aminotransferase"/>
</dbReference>
<dbReference type="EMBL" id="CEKZ01000003">
    <property type="protein sequence ID" value="CEQ04221.1"/>
    <property type="molecule type" value="Genomic_DNA"/>
</dbReference>
<dbReference type="EC" id="2.6.1.39" evidence="7"/>
<evidence type="ECO:0000256" key="2">
    <source>
        <dbReference type="ARBA" id="ARBA00022898"/>
    </source>
</evidence>